<keyword evidence="2" id="KW-1185">Reference proteome</keyword>
<dbReference type="OrthoDB" id="5922704at2759"/>
<feature type="non-terminal residue" evidence="1">
    <location>
        <position position="103"/>
    </location>
</feature>
<accession>A0A0V0YSQ9</accession>
<name>A0A0V0YSQ9_9BILA</name>
<organism evidence="1 2">
    <name type="scientific">Trichinella patagoniensis</name>
    <dbReference type="NCBI Taxonomy" id="990121"/>
    <lineage>
        <taxon>Eukaryota</taxon>
        <taxon>Metazoa</taxon>
        <taxon>Ecdysozoa</taxon>
        <taxon>Nematoda</taxon>
        <taxon>Enoplea</taxon>
        <taxon>Dorylaimia</taxon>
        <taxon>Trichinellida</taxon>
        <taxon>Trichinellidae</taxon>
        <taxon>Trichinella</taxon>
    </lineage>
</organism>
<gene>
    <name evidence="1" type="ORF">T12_11349</name>
</gene>
<sequence length="103" mass="12162">MRSKCAITKISTHFGHYRNGLHHQHRALSYSCVSLGWLNGVTQYWSRNLCGFAYHRTYIVNIVDLRWFSDTSHMLYCSCCWYCYSCVLPSVRLVSIFVEYYVS</sequence>
<dbReference type="AlphaFoldDB" id="A0A0V0YSQ9"/>
<dbReference type="Proteomes" id="UP000054783">
    <property type="component" value="Unassembled WGS sequence"/>
</dbReference>
<reference evidence="1 2" key="1">
    <citation type="submission" date="2015-01" db="EMBL/GenBank/DDBJ databases">
        <title>Evolution of Trichinella species and genotypes.</title>
        <authorList>
            <person name="Korhonen P.K."/>
            <person name="Edoardo P."/>
            <person name="Giuseppe L.R."/>
            <person name="Gasser R.B."/>
        </authorList>
    </citation>
    <scope>NUCLEOTIDE SEQUENCE [LARGE SCALE GENOMIC DNA]</scope>
    <source>
        <strain evidence="1">ISS2496</strain>
    </source>
</reference>
<proteinExistence type="predicted"/>
<dbReference type="EMBL" id="JYDQ01002844">
    <property type="protein sequence ID" value="KRY03380.1"/>
    <property type="molecule type" value="Genomic_DNA"/>
</dbReference>
<protein>
    <submittedName>
        <fullName evidence="1">Uncharacterized protein</fullName>
    </submittedName>
</protein>
<evidence type="ECO:0000313" key="1">
    <source>
        <dbReference type="EMBL" id="KRY03380.1"/>
    </source>
</evidence>
<comment type="caution">
    <text evidence="1">The sequence shown here is derived from an EMBL/GenBank/DDBJ whole genome shotgun (WGS) entry which is preliminary data.</text>
</comment>
<evidence type="ECO:0000313" key="2">
    <source>
        <dbReference type="Proteomes" id="UP000054783"/>
    </source>
</evidence>